<name>A0A2G8JSE4_STIJA</name>
<dbReference type="Proteomes" id="UP000230750">
    <property type="component" value="Unassembled WGS sequence"/>
</dbReference>
<organism evidence="1 2">
    <name type="scientific">Stichopus japonicus</name>
    <name type="common">Sea cucumber</name>
    <dbReference type="NCBI Taxonomy" id="307972"/>
    <lineage>
        <taxon>Eukaryota</taxon>
        <taxon>Metazoa</taxon>
        <taxon>Echinodermata</taxon>
        <taxon>Eleutherozoa</taxon>
        <taxon>Echinozoa</taxon>
        <taxon>Holothuroidea</taxon>
        <taxon>Aspidochirotacea</taxon>
        <taxon>Aspidochirotida</taxon>
        <taxon>Stichopodidae</taxon>
        <taxon>Apostichopus</taxon>
    </lineage>
</organism>
<accession>A0A2G8JSE4</accession>
<dbReference type="OrthoDB" id="8192785at2759"/>
<protein>
    <submittedName>
        <fullName evidence="1">Uncharacterized protein</fullName>
    </submittedName>
</protein>
<reference evidence="1 2" key="1">
    <citation type="journal article" date="2017" name="PLoS Biol.">
        <title>The sea cucumber genome provides insights into morphological evolution and visceral regeneration.</title>
        <authorList>
            <person name="Zhang X."/>
            <person name="Sun L."/>
            <person name="Yuan J."/>
            <person name="Sun Y."/>
            <person name="Gao Y."/>
            <person name="Zhang L."/>
            <person name="Li S."/>
            <person name="Dai H."/>
            <person name="Hamel J.F."/>
            <person name="Liu C."/>
            <person name="Yu Y."/>
            <person name="Liu S."/>
            <person name="Lin W."/>
            <person name="Guo K."/>
            <person name="Jin S."/>
            <person name="Xu P."/>
            <person name="Storey K.B."/>
            <person name="Huan P."/>
            <person name="Zhang T."/>
            <person name="Zhou Y."/>
            <person name="Zhang J."/>
            <person name="Lin C."/>
            <person name="Li X."/>
            <person name="Xing L."/>
            <person name="Huo D."/>
            <person name="Sun M."/>
            <person name="Wang L."/>
            <person name="Mercier A."/>
            <person name="Li F."/>
            <person name="Yang H."/>
            <person name="Xiang J."/>
        </authorList>
    </citation>
    <scope>NUCLEOTIDE SEQUENCE [LARGE SCALE GENOMIC DNA]</scope>
    <source>
        <strain evidence="1">Shaxun</strain>
        <tissue evidence="1">Muscle</tissue>
    </source>
</reference>
<keyword evidence="2" id="KW-1185">Reference proteome</keyword>
<dbReference type="Pfam" id="PF15868">
    <property type="entry name" value="MBF2"/>
    <property type="match status" value="1"/>
</dbReference>
<dbReference type="PANTHER" id="PTHR37685">
    <property type="entry name" value="GEO11136P1-RELATED"/>
    <property type="match status" value="1"/>
</dbReference>
<comment type="caution">
    <text evidence="1">The sequence shown here is derived from an EMBL/GenBank/DDBJ whole genome shotgun (WGS) entry which is preliminary data.</text>
</comment>
<dbReference type="EMBL" id="MRZV01001325">
    <property type="protein sequence ID" value="PIK38694.1"/>
    <property type="molecule type" value="Genomic_DNA"/>
</dbReference>
<sequence>MELASSLVRGAVAGASRALDGSAQVGDTTTELSRKQAERFNHTVGVKWPDDVLLHQESKNTISGVSEIQTHKCTYHCRRNEVITYVEVHDNCSDGTGGIPKITGGQGQDHVTVELMSQLGKGVDFTVSVYGRKG</sequence>
<proteinExistence type="predicted"/>
<dbReference type="AlphaFoldDB" id="A0A2G8JSE4"/>
<gene>
    <name evidence="1" type="ORF">BSL78_24463</name>
</gene>
<dbReference type="InterPro" id="IPR031734">
    <property type="entry name" value="MBF2"/>
</dbReference>
<evidence type="ECO:0000313" key="2">
    <source>
        <dbReference type="Proteomes" id="UP000230750"/>
    </source>
</evidence>
<evidence type="ECO:0000313" key="1">
    <source>
        <dbReference type="EMBL" id="PIK38694.1"/>
    </source>
</evidence>
<dbReference type="PANTHER" id="PTHR37685:SF1">
    <property type="entry name" value="GEO11136P1-RELATED"/>
    <property type="match status" value="1"/>
</dbReference>